<reference evidence="1 2" key="1">
    <citation type="submission" date="2022-01" db="EMBL/GenBank/DDBJ databases">
        <title>A high-quality chromosome-level genome assembly of rohu carp, Labeo rohita.</title>
        <authorList>
            <person name="Arick M.A. II"/>
            <person name="Hsu C.-Y."/>
            <person name="Magbanua Z."/>
            <person name="Pechanova O."/>
            <person name="Grover C."/>
            <person name="Miller E."/>
            <person name="Thrash A."/>
            <person name="Ezzel L."/>
            <person name="Alam S."/>
            <person name="Benzie J."/>
            <person name="Hamilton M."/>
            <person name="Karsi A."/>
            <person name="Lawrence M.L."/>
            <person name="Peterson D.G."/>
        </authorList>
    </citation>
    <scope>NUCLEOTIDE SEQUENCE [LARGE SCALE GENOMIC DNA]</scope>
    <source>
        <strain evidence="2">BAU-BD-2019</strain>
        <tissue evidence="1">Blood</tissue>
    </source>
</reference>
<gene>
    <name evidence="1" type="ORF">H4Q32_002944</name>
</gene>
<sequence>MRKISVRRIFCLLDRRVLRWR</sequence>
<protein>
    <submittedName>
        <fullName evidence="1">Uncharacterized protein</fullName>
    </submittedName>
</protein>
<proteinExistence type="predicted"/>
<evidence type="ECO:0000313" key="1">
    <source>
        <dbReference type="EMBL" id="KAI2664681.1"/>
    </source>
</evidence>
<comment type="caution">
    <text evidence="1">The sequence shown here is derived from an EMBL/GenBank/DDBJ whole genome shotgun (WGS) entry which is preliminary data.</text>
</comment>
<evidence type="ECO:0000313" key="2">
    <source>
        <dbReference type="Proteomes" id="UP000830375"/>
    </source>
</evidence>
<name>A0ABQ8MQ23_LABRO</name>
<accession>A0ABQ8MQ23</accession>
<keyword evidence="2" id="KW-1185">Reference proteome</keyword>
<organism evidence="1 2">
    <name type="scientific">Labeo rohita</name>
    <name type="common">Indian major carp</name>
    <name type="synonym">Cyprinus rohita</name>
    <dbReference type="NCBI Taxonomy" id="84645"/>
    <lineage>
        <taxon>Eukaryota</taxon>
        <taxon>Metazoa</taxon>
        <taxon>Chordata</taxon>
        <taxon>Craniata</taxon>
        <taxon>Vertebrata</taxon>
        <taxon>Euteleostomi</taxon>
        <taxon>Actinopterygii</taxon>
        <taxon>Neopterygii</taxon>
        <taxon>Teleostei</taxon>
        <taxon>Ostariophysi</taxon>
        <taxon>Cypriniformes</taxon>
        <taxon>Cyprinidae</taxon>
        <taxon>Labeoninae</taxon>
        <taxon>Labeonini</taxon>
        <taxon>Labeo</taxon>
    </lineage>
</organism>
<dbReference type="EMBL" id="JACTAM010000005">
    <property type="protein sequence ID" value="KAI2664681.1"/>
    <property type="molecule type" value="Genomic_DNA"/>
</dbReference>
<dbReference type="Proteomes" id="UP000830375">
    <property type="component" value="Unassembled WGS sequence"/>
</dbReference>